<evidence type="ECO:0000313" key="13">
    <source>
        <dbReference type="Proteomes" id="UP001057134"/>
    </source>
</evidence>
<proteinExistence type="inferred from homology"/>
<gene>
    <name evidence="12" type="ORF">SK3146_04754</name>
</gene>
<dbReference type="Gene3D" id="3.30.70.360">
    <property type="match status" value="1"/>
</dbReference>
<keyword evidence="7 12" id="KW-0378">Hydrolase</keyword>
<evidence type="ECO:0000256" key="6">
    <source>
        <dbReference type="ARBA" id="ARBA00016853"/>
    </source>
</evidence>
<dbReference type="InterPro" id="IPR002933">
    <property type="entry name" value="Peptidase_M20"/>
</dbReference>
<dbReference type="NCBIfam" id="TIGR01910">
    <property type="entry name" value="DapE-ArgE"/>
    <property type="match status" value="1"/>
</dbReference>
<comment type="pathway">
    <text evidence="3">Amino-acid biosynthesis; L-lysine biosynthesis via DAP pathway; LL-2,6-diaminopimelate from (S)-tetrahydrodipicolinate (succinylase route): step 3/3.</text>
</comment>
<sequence length="458" mass="50889">MPSHVQWTFFTTLLERDEKMNQEKQVMEWIDSHQEEIIQFLQQLIRIPSVNPWFFDEPGPSKEKDLQEFLARKLEGLGADIEMWEPVADELKPYEGMAGYYPGRDFTGRPNLAATFGKGAEGKSLLLFGHIDVVKAGTKWTVDPFEGEIVDGKMYGRGTVDMKGGVAAMIMAVEAVIRSGFKLKGPVVVGTVVDEEAGGMGALDFIHHGYRADACILTEPTSLTIAPLCRGILWGKIKVQGRSGHIEMPQADWRDGGAVDAIKKARYILDQFDRLNEDWAASKTHPYLSIPCQVHIAQLNAGEYPTSFANEAEIVFNAQYLPSERDEKLVGGNVKKELTDFLRQVAESDPWLSEHMPEIEWLVDADCAETDVAHPFVQTCVKSLQAIGEEGRIEGLGFHTDMGWPVNVGIPTINFGPGDPSLAHHSDEFTPVAEVIQAVKMMAKTIIDWCEIEEGSNQ</sequence>
<evidence type="ECO:0000256" key="4">
    <source>
        <dbReference type="ARBA" id="ARBA00006247"/>
    </source>
</evidence>
<reference evidence="12" key="2">
    <citation type="journal article" date="2021" name="J Anim Sci Technol">
        <title>Complete genome sequence of Paenibacillus konkukensis sp. nov. SK3146 as a potential probiotic strain.</title>
        <authorList>
            <person name="Jung H.I."/>
            <person name="Park S."/>
            <person name="Niu K.M."/>
            <person name="Lee S.W."/>
            <person name="Kothari D."/>
            <person name="Yi K.J."/>
            <person name="Kim S.K."/>
        </authorList>
    </citation>
    <scope>NUCLEOTIDE SEQUENCE</scope>
    <source>
        <strain evidence="12">SK3146</strain>
    </source>
</reference>
<dbReference type="InterPro" id="IPR050072">
    <property type="entry name" value="Peptidase_M20A"/>
</dbReference>
<evidence type="ECO:0000256" key="7">
    <source>
        <dbReference type="ARBA" id="ARBA00022801"/>
    </source>
</evidence>
<feature type="domain" description="Peptidase M20 dimerisation" evidence="11">
    <location>
        <begin position="230"/>
        <end position="330"/>
    </location>
</feature>
<evidence type="ECO:0000256" key="1">
    <source>
        <dbReference type="ARBA" id="ARBA00001941"/>
    </source>
</evidence>
<evidence type="ECO:0000256" key="9">
    <source>
        <dbReference type="ARBA" id="ARBA00023285"/>
    </source>
</evidence>
<dbReference type="InterPro" id="IPR011650">
    <property type="entry name" value="Peptidase_M20_dimer"/>
</dbReference>
<dbReference type="PROSITE" id="PS00758">
    <property type="entry name" value="ARGE_DAPE_CPG2_1"/>
    <property type="match status" value="1"/>
</dbReference>
<comment type="similarity">
    <text evidence="4">Belongs to the peptidase M20A family.</text>
</comment>
<keyword evidence="9" id="KW-0170">Cobalt</keyword>
<evidence type="ECO:0000259" key="11">
    <source>
        <dbReference type="Pfam" id="PF07687"/>
    </source>
</evidence>
<evidence type="ECO:0000256" key="2">
    <source>
        <dbReference type="ARBA" id="ARBA00001947"/>
    </source>
</evidence>
<protein>
    <recommendedName>
        <fullName evidence="6">Probable succinyl-diaminopimelate desuccinylase</fullName>
        <ecNumber evidence="5">3.5.1.18</ecNumber>
    </recommendedName>
</protein>
<dbReference type="Proteomes" id="UP001057134">
    <property type="component" value="Chromosome"/>
</dbReference>
<reference evidence="12" key="1">
    <citation type="submission" date="2018-02" db="EMBL/GenBank/DDBJ databases">
        <authorList>
            <person name="Kim S.-K."/>
            <person name="Jung H.-I."/>
            <person name="Lee S.-W."/>
        </authorList>
    </citation>
    <scope>NUCLEOTIDE SEQUENCE</scope>
    <source>
        <strain evidence="12">SK3146</strain>
    </source>
</reference>
<dbReference type="Gene3D" id="3.40.630.10">
    <property type="entry name" value="Zn peptidases"/>
    <property type="match status" value="1"/>
</dbReference>
<dbReference type="SUPFAM" id="SSF53187">
    <property type="entry name" value="Zn-dependent exopeptidases"/>
    <property type="match status" value="1"/>
</dbReference>
<comment type="cofactor">
    <cofactor evidence="1">
        <name>Co(2+)</name>
        <dbReference type="ChEBI" id="CHEBI:48828"/>
    </cofactor>
</comment>
<dbReference type="PANTHER" id="PTHR43808">
    <property type="entry name" value="ACETYLORNITHINE DEACETYLASE"/>
    <property type="match status" value="1"/>
</dbReference>
<comment type="catalytic activity">
    <reaction evidence="10">
        <text>N-succinyl-(2S,6S)-2,6-diaminopimelate + H2O = (2S,6S)-2,6-diaminopimelate + succinate</text>
        <dbReference type="Rhea" id="RHEA:22608"/>
        <dbReference type="ChEBI" id="CHEBI:15377"/>
        <dbReference type="ChEBI" id="CHEBI:30031"/>
        <dbReference type="ChEBI" id="CHEBI:57609"/>
        <dbReference type="ChEBI" id="CHEBI:58087"/>
        <dbReference type="EC" id="3.5.1.18"/>
    </reaction>
</comment>
<dbReference type="GO" id="GO:0016787">
    <property type="term" value="F:hydrolase activity"/>
    <property type="evidence" value="ECO:0007669"/>
    <property type="project" value="UniProtKB-KW"/>
</dbReference>
<keyword evidence="13" id="KW-1185">Reference proteome</keyword>
<organism evidence="12 13">
    <name type="scientific">Paenibacillus konkukensis</name>
    <dbReference type="NCBI Taxonomy" id="2020716"/>
    <lineage>
        <taxon>Bacteria</taxon>
        <taxon>Bacillati</taxon>
        <taxon>Bacillota</taxon>
        <taxon>Bacilli</taxon>
        <taxon>Bacillales</taxon>
        <taxon>Paenibacillaceae</taxon>
        <taxon>Paenibacillus</taxon>
    </lineage>
</organism>
<evidence type="ECO:0000256" key="5">
    <source>
        <dbReference type="ARBA" id="ARBA00011921"/>
    </source>
</evidence>
<keyword evidence="8" id="KW-0862">Zinc</keyword>
<dbReference type="PANTHER" id="PTHR43808:SF25">
    <property type="entry name" value="PEPTIDASE M20 DIMERISATION DOMAIN-CONTAINING PROTEIN"/>
    <property type="match status" value="1"/>
</dbReference>
<dbReference type="InterPro" id="IPR010182">
    <property type="entry name" value="ArgE/DapE"/>
</dbReference>
<evidence type="ECO:0000256" key="3">
    <source>
        <dbReference type="ARBA" id="ARBA00005130"/>
    </source>
</evidence>
<name>A0ABY4RUI3_9BACL</name>
<comment type="cofactor">
    <cofactor evidence="2">
        <name>Zn(2+)</name>
        <dbReference type="ChEBI" id="CHEBI:29105"/>
    </cofactor>
</comment>
<evidence type="ECO:0000256" key="10">
    <source>
        <dbReference type="ARBA" id="ARBA00051301"/>
    </source>
</evidence>
<evidence type="ECO:0000256" key="8">
    <source>
        <dbReference type="ARBA" id="ARBA00022833"/>
    </source>
</evidence>
<dbReference type="EMBL" id="CP027059">
    <property type="protein sequence ID" value="UQZ85465.1"/>
    <property type="molecule type" value="Genomic_DNA"/>
</dbReference>
<dbReference type="EC" id="3.5.1.18" evidence="5"/>
<dbReference type="Pfam" id="PF01546">
    <property type="entry name" value="Peptidase_M20"/>
    <property type="match status" value="1"/>
</dbReference>
<evidence type="ECO:0000313" key="12">
    <source>
        <dbReference type="EMBL" id="UQZ85465.1"/>
    </source>
</evidence>
<dbReference type="InterPro" id="IPR001261">
    <property type="entry name" value="ArgE/DapE_CS"/>
</dbReference>
<dbReference type="Pfam" id="PF07687">
    <property type="entry name" value="M20_dimer"/>
    <property type="match status" value="1"/>
</dbReference>
<accession>A0ABY4RUI3</accession>